<sequence>MTFKSRFFIVFALLIVSCYVVYSQCKFLVPQQKSDNHSTIYQEPTFDMQWQQWLEDSHVEHQMVLNSIRSKVNEVESLTLIEQSYLLAIVKNLKNKVNTISLESELESVSQHLSKISWFPFLIEIEQALSHWYQKDKNQALWQIEALIITAITSSYDFLLPKLFHWAGHISLNNNEILQAQKYLLKSNYYSEQQNNLFYQGKNYHSLALSYIVLGDWMQALVCIQKARQLTPVHTNTDHNRMQLYWYNESLILAQLNRNLESKAAYQQAHRHFLLGNRTLRYQALDIRSAINISMMNREFVKARELINKCIWISEQSNYTYSLGRCYLKLAKLNEMLDQYPQALNAIDLSIDYFSSSQSSYSVIKALNFKALIYDKMGSGSQAYRFAKLAYETEKRQLQNKLRDLTHAQEAFELAKQRDALDKDNRSQIDRLNQKQLYLLWAILVVIITCIVSLLLFVRARFIKKENARLEQFSSMDQLTQLPNRHFYYQQLVKGNKISLSTLYHLAVIDIDHFKSINDTHGHQVGDEILLLFAQRIKTCFYEQELFVRWGGEEFIMLINADQNAQQRIDNICHIVAKEPFMTSVGLIKVTVSIGVSKEATPKQLLADEHYFLTADAHLYQAKSNGRNQVVWQK</sequence>
<evidence type="ECO:0000313" key="2">
    <source>
        <dbReference type="Proteomes" id="UP000718715"/>
    </source>
</evidence>
<evidence type="ECO:0000313" key="1">
    <source>
        <dbReference type="EMBL" id="TMX72733.1"/>
    </source>
</evidence>
<protein>
    <submittedName>
        <fullName evidence="1">Uncharacterized protein</fullName>
    </submittedName>
</protein>
<dbReference type="EMBL" id="PZOJ01000115">
    <property type="protein sequence ID" value="TMX72733.1"/>
    <property type="molecule type" value="Genomic_DNA"/>
</dbReference>
<name>A0ACD3T1W0_PHODM</name>
<proteinExistence type="predicted"/>
<gene>
    <name evidence="1" type="ORF">DA092_16265</name>
</gene>
<reference evidence="1" key="1">
    <citation type="submission" date="2018-03" db="EMBL/GenBank/DDBJ databases">
        <title>Genomic characterization of a polymicrobial infection associated with a disease outbreak in Pacific white shrimp (Litopenaeus vannamei).</title>
        <authorList>
            <person name="Turner J.W."/>
            <person name="Bachand P.T."/>
            <person name="Tallman J."/>
            <person name="Elledge N.C."/>
            <person name="Pinnell L.J."/>
            <person name="Laughlin R.C."/>
            <person name="Zimba P.V."/>
        </authorList>
    </citation>
    <scope>NUCLEOTIDE SEQUENCE</scope>
    <source>
        <strain evidence="1">Hep-2b-22</strain>
    </source>
</reference>
<dbReference type="Proteomes" id="UP000718715">
    <property type="component" value="Unassembled WGS sequence"/>
</dbReference>
<keyword evidence="2" id="KW-1185">Reference proteome</keyword>
<organism evidence="1 2">
    <name type="scientific">Photobacterium damselae</name>
    <dbReference type="NCBI Taxonomy" id="38293"/>
    <lineage>
        <taxon>Bacteria</taxon>
        <taxon>Pseudomonadati</taxon>
        <taxon>Pseudomonadota</taxon>
        <taxon>Gammaproteobacteria</taxon>
        <taxon>Vibrionales</taxon>
        <taxon>Vibrionaceae</taxon>
        <taxon>Photobacterium</taxon>
    </lineage>
</organism>
<accession>A0ACD3T1W0</accession>
<comment type="caution">
    <text evidence="1">The sequence shown here is derived from an EMBL/GenBank/DDBJ whole genome shotgun (WGS) entry which is preliminary data.</text>
</comment>